<dbReference type="SUPFAM" id="SSF56112">
    <property type="entry name" value="Protein kinase-like (PK-like)"/>
    <property type="match status" value="1"/>
</dbReference>
<dbReference type="Gene3D" id="1.10.510.10">
    <property type="entry name" value="Transferase(Phosphotransferase) domain 1"/>
    <property type="match status" value="1"/>
</dbReference>
<dbReference type="GO" id="GO:0005634">
    <property type="term" value="C:nucleus"/>
    <property type="evidence" value="ECO:0007669"/>
    <property type="project" value="TreeGrafter"/>
</dbReference>
<dbReference type="SMART" id="SM00220">
    <property type="entry name" value="S_TKc"/>
    <property type="match status" value="1"/>
</dbReference>
<proteinExistence type="predicted"/>
<keyword evidence="2" id="KW-0808">Transferase</keyword>
<accession>A0AA39LB05</accession>
<keyword evidence="3" id="KW-0547">Nucleotide-binding</keyword>
<name>A0AA39LB05_SARSR</name>
<feature type="compositionally biased region" description="Low complexity" evidence="6">
    <location>
        <begin position="192"/>
        <end position="204"/>
    </location>
</feature>
<dbReference type="InterPro" id="IPR011009">
    <property type="entry name" value="Kinase-like_dom_sf"/>
</dbReference>
<dbReference type="PANTHER" id="PTHR24345:SF0">
    <property type="entry name" value="CELL CYCLE SERINE_THREONINE-PROTEIN KINASE CDC5_MSD2"/>
    <property type="match status" value="1"/>
</dbReference>
<evidence type="ECO:0000256" key="4">
    <source>
        <dbReference type="ARBA" id="ARBA00022777"/>
    </source>
</evidence>
<evidence type="ECO:0000256" key="1">
    <source>
        <dbReference type="ARBA" id="ARBA00022527"/>
    </source>
</evidence>
<keyword evidence="5" id="KW-0067">ATP-binding</keyword>
<dbReference type="Pfam" id="PF00069">
    <property type="entry name" value="Pkinase"/>
    <property type="match status" value="1"/>
</dbReference>
<feature type="domain" description="Protein kinase" evidence="7">
    <location>
        <begin position="329"/>
        <end position="631"/>
    </location>
</feature>
<keyword evidence="4" id="KW-0418">Kinase</keyword>
<feature type="compositionally biased region" description="Low complexity" evidence="6">
    <location>
        <begin position="151"/>
        <end position="162"/>
    </location>
</feature>
<sequence length="683" mass="74547">MAATANASKPSMLDVSSPVGAPATSNGKERPAELPGAGQTPETSSQSTSRPQKNEQAQRTSPRHLATELSEPIPEEACESGSELAEPITPDIPAAPLATSTPVKTGLAPTQSHTRPAATPSPSKPTDQDPPAILSRRSTFTRAVSSLFKRSGSQLSQQGQGLPAAEVNGDSASPVAPISTPGAPSNRGRRWSQNPSSNTTRSNSPPSPGSPLEMAKTANHQSTGLPQASDFKENKKGRAATGLSFRGRGIKFVGRDGAPRARRAASFDAGRSDTHHHHHEATPESYWPHLPDAGTGTKARRISISLPDDFTVDVGELMRDFEYQSKILGRHGRHLGKGAASKVTLMARKGFPGELYAVKEFRAKAKSETKDEYEKKIKSEYSIAKSLHHPNIVETVSLCTDHGRWNHVMEYCSEGDLFGLAKKKYLMNDDRVTDRHCLFKQLIQGINYLHSHGIAHRDIKLENLLVTKDSKLKITDFGVSEVFCGTHPGLREAGGQCGINMDHENRLCAPGICGSMPYIAPEVLAKKEKYDPRGLDVWSAAVVMITLLFSGPLWERAAYGQPAYDNLANAWEQWNKAHEGKTDEIADDDYPFAVPFNRVNPPALRKILVRMLNPDPKQRLSIAEVHNHRWIRMIDCCQPDSIEDQNKGIDATKSSSSSKLVRCHNHLPSKNLDTSFIGNSNFD</sequence>
<dbReference type="PROSITE" id="PS50011">
    <property type="entry name" value="PROTEIN_KINASE_DOM"/>
    <property type="match status" value="1"/>
</dbReference>
<evidence type="ECO:0000313" key="9">
    <source>
        <dbReference type="Proteomes" id="UP001175261"/>
    </source>
</evidence>
<evidence type="ECO:0000256" key="6">
    <source>
        <dbReference type="SAM" id="MobiDB-lite"/>
    </source>
</evidence>
<evidence type="ECO:0000256" key="5">
    <source>
        <dbReference type="ARBA" id="ARBA00022840"/>
    </source>
</evidence>
<dbReference type="PROSITE" id="PS00108">
    <property type="entry name" value="PROTEIN_KINASE_ST"/>
    <property type="match status" value="1"/>
</dbReference>
<keyword evidence="1" id="KW-0723">Serine/threonine-protein kinase</keyword>
<comment type="caution">
    <text evidence="8">The sequence shown here is derived from an EMBL/GenBank/DDBJ whole genome shotgun (WGS) entry which is preliminary data.</text>
</comment>
<protein>
    <recommendedName>
        <fullName evidence="7">Protein kinase domain-containing protein</fullName>
    </recommendedName>
</protein>
<feature type="compositionally biased region" description="Polar residues" evidence="6">
    <location>
        <begin position="98"/>
        <end position="125"/>
    </location>
</feature>
<evidence type="ECO:0000256" key="3">
    <source>
        <dbReference type="ARBA" id="ARBA00022741"/>
    </source>
</evidence>
<dbReference type="GO" id="GO:0004674">
    <property type="term" value="F:protein serine/threonine kinase activity"/>
    <property type="evidence" value="ECO:0007669"/>
    <property type="project" value="UniProtKB-KW"/>
</dbReference>
<feature type="compositionally biased region" description="Polar residues" evidence="6">
    <location>
        <begin position="40"/>
        <end position="60"/>
    </location>
</feature>
<reference evidence="8" key="1">
    <citation type="submission" date="2022-10" db="EMBL/GenBank/DDBJ databases">
        <title>Determination and structural analysis of whole genome sequence of Sarocladium strictum F4-1.</title>
        <authorList>
            <person name="Hu L."/>
            <person name="Jiang Y."/>
        </authorList>
    </citation>
    <scope>NUCLEOTIDE SEQUENCE</scope>
    <source>
        <strain evidence="8">F4-1</strain>
    </source>
</reference>
<organism evidence="8 9">
    <name type="scientific">Sarocladium strictum</name>
    <name type="common">Black bundle disease fungus</name>
    <name type="synonym">Acremonium strictum</name>
    <dbReference type="NCBI Taxonomy" id="5046"/>
    <lineage>
        <taxon>Eukaryota</taxon>
        <taxon>Fungi</taxon>
        <taxon>Dikarya</taxon>
        <taxon>Ascomycota</taxon>
        <taxon>Pezizomycotina</taxon>
        <taxon>Sordariomycetes</taxon>
        <taxon>Hypocreomycetidae</taxon>
        <taxon>Hypocreales</taxon>
        <taxon>Sarocladiaceae</taxon>
        <taxon>Sarocladium</taxon>
    </lineage>
</organism>
<dbReference type="InterPro" id="IPR000719">
    <property type="entry name" value="Prot_kinase_dom"/>
</dbReference>
<feature type="region of interest" description="Disordered" evidence="6">
    <location>
        <begin position="254"/>
        <end position="290"/>
    </location>
</feature>
<gene>
    <name evidence="8" type="ORF">NLU13_0151</name>
</gene>
<feature type="region of interest" description="Disordered" evidence="6">
    <location>
        <begin position="1"/>
        <end position="242"/>
    </location>
</feature>
<dbReference type="PANTHER" id="PTHR24345">
    <property type="entry name" value="SERINE/THREONINE-PROTEIN KINASE PLK"/>
    <property type="match status" value="1"/>
</dbReference>
<dbReference type="EMBL" id="JAPDFR010000001">
    <property type="protein sequence ID" value="KAK0390647.1"/>
    <property type="molecule type" value="Genomic_DNA"/>
</dbReference>
<dbReference type="GO" id="GO:0005524">
    <property type="term" value="F:ATP binding"/>
    <property type="evidence" value="ECO:0007669"/>
    <property type="project" value="UniProtKB-KW"/>
</dbReference>
<dbReference type="Proteomes" id="UP001175261">
    <property type="component" value="Unassembled WGS sequence"/>
</dbReference>
<evidence type="ECO:0000259" key="7">
    <source>
        <dbReference type="PROSITE" id="PS50011"/>
    </source>
</evidence>
<evidence type="ECO:0000256" key="2">
    <source>
        <dbReference type="ARBA" id="ARBA00022679"/>
    </source>
</evidence>
<dbReference type="AlphaFoldDB" id="A0AA39LB05"/>
<keyword evidence="9" id="KW-1185">Reference proteome</keyword>
<dbReference type="InterPro" id="IPR008271">
    <property type="entry name" value="Ser/Thr_kinase_AS"/>
</dbReference>
<evidence type="ECO:0000313" key="8">
    <source>
        <dbReference type="EMBL" id="KAK0390647.1"/>
    </source>
</evidence>